<protein>
    <submittedName>
        <fullName evidence="1">Uncharacterized protein</fullName>
    </submittedName>
</protein>
<name>A0A0V1A998_9BILA</name>
<proteinExistence type="predicted"/>
<gene>
    <name evidence="1" type="ORF">T12_16956</name>
</gene>
<reference evidence="1 2" key="1">
    <citation type="submission" date="2015-01" db="EMBL/GenBank/DDBJ databases">
        <title>Evolution of Trichinella species and genotypes.</title>
        <authorList>
            <person name="Korhonen P.K."/>
            <person name="Edoardo P."/>
            <person name="Giuseppe L.R."/>
            <person name="Gasser R.B."/>
        </authorList>
    </citation>
    <scope>NUCLEOTIDE SEQUENCE [LARGE SCALE GENOMIC DNA]</scope>
    <source>
        <strain evidence="1">ISS2496</strain>
    </source>
</reference>
<dbReference type="EMBL" id="JYDQ01000016">
    <property type="protein sequence ID" value="KRY21435.1"/>
    <property type="molecule type" value="Genomic_DNA"/>
</dbReference>
<dbReference type="OrthoDB" id="10504278at2759"/>
<keyword evidence="2" id="KW-1185">Reference proteome</keyword>
<sequence>MEQRPVGFQCKKNGSSITDKALQRIKACNNGMHNAESRSVVSCIVGRCVCQLDRLHEWLQFYLNDTIMQREQEKEAVEMAQSICREALQVTQCKEGSKLPILRSRFVEKLYKSHRCGSKSMEEGISSDSTIIKTKCRRELSKPSSKQF</sequence>
<accession>A0A0V1A998</accession>
<dbReference type="Proteomes" id="UP000054783">
    <property type="component" value="Unassembled WGS sequence"/>
</dbReference>
<dbReference type="AlphaFoldDB" id="A0A0V1A998"/>
<evidence type="ECO:0000313" key="2">
    <source>
        <dbReference type="Proteomes" id="UP000054783"/>
    </source>
</evidence>
<evidence type="ECO:0000313" key="1">
    <source>
        <dbReference type="EMBL" id="KRY21435.1"/>
    </source>
</evidence>
<organism evidence="1 2">
    <name type="scientific">Trichinella patagoniensis</name>
    <dbReference type="NCBI Taxonomy" id="990121"/>
    <lineage>
        <taxon>Eukaryota</taxon>
        <taxon>Metazoa</taxon>
        <taxon>Ecdysozoa</taxon>
        <taxon>Nematoda</taxon>
        <taxon>Enoplea</taxon>
        <taxon>Dorylaimia</taxon>
        <taxon>Trichinellida</taxon>
        <taxon>Trichinellidae</taxon>
        <taxon>Trichinella</taxon>
    </lineage>
</organism>
<comment type="caution">
    <text evidence="1">The sequence shown here is derived from an EMBL/GenBank/DDBJ whole genome shotgun (WGS) entry which is preliminary data.</text>
</comment>